<name>A0A7S8FGB8_9BACT</name>
<dbReference type="Proteomes" id="UP000593737">
    <property type="component" value="Chromosome"/>
</dbReference>
<gene>
    <name evidence="1" type="ORF">Nkreftii_003046</name>
</gene>
<protein>
    <submittedName>
        <fullName evidence="1">Uncharacterized protein</fullName>
    </submittedName>
</protein>
<dbReference type="EMBL" id="CP047423">
    <property type="protein sequence ID" value="QPD05272.1"/>
    <property type="molecule type" value="Genomic_DNA"/>
</dbReference>
<accession>A0A7S8FGB8</accession>
<proteinExistence type="predicted"/>
<evidence type="ECO:0000313" key="1">
    <source>
        <dbReference type="EMBL" id="QPD05272.1"/>
    </source>
</evidence>
<sequence length="210" mass="23572">MQIGNPWRAILLVKFRGQTRSPPSSAIDRFQAQFLEIEVDRFDLIIDFVRTGGAVMSTVQTDIPSAVIDILAHMGPCTMDQLVELLPAHGWSEVFSAVDDMSRDGRLMLRRSSNSSSEYQVSLSDSCQADRPDRTRPDPVQFCVGCGYLCDKIDPEVAQAPWIEARRYLKKYSLTWIELDRTDDMCPACARVVACGRRRVPSRAQATAAR</sequence>
<evidence type="ECO:0000313" key="2">
    <source>
        <dbReference type="Proteomes" id="UP000593737"/>
    </source>
</evidence>
<dbReference type="AlphaFoldDB" id="A0A7S8FGB8"/>
<reference evidence="1 2" key="1">
    <citation type="journal article" date="2020" name="ISME J.">
        <title>Enrichment and physiological characterization of a novel comammox Nitrospira indicates ammonium inhibition of complete nitrification.</title>
        <authorList>
            <person name="Sakoula D."/>
            <person name="Koch H."/>
            <person name="Frank J."/>
            <person name="Jetten M.S.M."/>
            <person name="van Kessel M.A.H.J."/>
            <person name="Lucker S."/>
        </authorList>
    </citation>
    <scope>NUCLEOTIDE SEQUENCE [LARGE SCALE GENOMIC DNA]</scope>
    <source>
        <strain evidence="1">Comreactor17</strain>
    </source>
</reference>
<organism evidence="1 2">
    <name type="scientific">Candidatus Nitrospira kreftii</name>
    <dbReference type="NCBI Taxonomy" id="2652173"/>
    <lineage>
        <taxon>Bacteria</taxon>
        <taxon>Pseudomonadati</taxon>
        <taxon>Nitrospirota</taxon>
        <taxon>Nitrospiria</taxon>
        <taxon>Nitrospirales</taxon>
        <taxon>Nitrospiraceae</taxon>
        <taxon>Nitrospira</taxon>
    </lineage>
</organism>
<dbReference type="KEGG" id="nkf:Nkreftii_003046"/>